<keyword evidence="1" id="KW-1133">Transmembrane helix</keyword>
<evidence type="ECO:0000313" key="3">
    <source>
        <dbReference type="Proteomes" id="UP000180043"/>
    </source>
</evidence>
<keyword evidence="1" id="KW-0812">Transmembrane</keyword>
<evidence type="ECO:0000256" key="1">
    <source>
        <dbReference type="SAM" id="Phobius"/>
    </source>
</evidence>
<proteinExistence type="predicted"/>
<keyword evidence="1" id="KW-0472">Membrane</keyword>
<feature type="transmembrane region" description="Helical" evidence="1">
    <location>
        <begin position="163"/>
        <end position="180"/>
    </location>
</feature>
<accession>A0A1S1LH54</accession>
<protein>
    <submittedName>
        <fullName evidence="2">Uncharacterized protein</fullName>
    </submittedName>
</protein>
<sequence>MLLMIRRPHHQTCRLTAVDLELCCARNDENGAAPRLIHLTSSIAAGLTAGSDPSRLGGFLASGHADSPDKLFGGDLHVIASGEFFLSHPFGPQPGQTQPASTAPGHHLPQAYPPPQQDPIFQVTAMRHTGALVFWFNQRYVITGTYAQCDAALRSAQTHNYVFGWWSFLSILIMNWIALLDNASARKKLDSDAQQAQAYAQWWHQYIGPGRA</sequence>
<evidence type="ECO:0000313" key="2">
    <source>
        <dbReference type="EMBL" id="OHU46060.1"/>
    </source>
</evidence>
<reference evidence="2 3" key="1">
    <citation type="submission" date="2016-10" db="EMBL/GenBank/DDBJ databases">
        <title>Evaluation of Human, Veterinary and Environmental Mycobacterium chelonae Isolates by Core Genome Phylogenomic Analysis, Targeted Gene Comparison, and Anti-microbial Susceptibility Patterns: A Tale of Mistaken Identities.</title>
        <authorList>
            <person name="Fogelson S.B."/>
            <person name="Camus A.C."/>
            <person name="Lorenz W."/>
            <person name="Vasireddy R."/>
            <person name="Vasireddy S."/>
            <person name="Smith T."/>
            <person name="Brown-Elliott B.A."/>
            <person name="Wallace R.J.Jr."/>
            <person name="Hasan N.A."/>
            <person name="Reischl U."/>
            <person name="Sanchez S."/>
        </authorList>
    </citation>
    <scope>NUCLEOTIDE SEQUENCE [LARGE SCALE GENOMIC DNA]</scope>
    <source>
        <strain evidence="2 3">15515</strain>
    </source>
</reference>
<organism evidence="2 3">
    <name type="scientific">Mycobacteroides chelonae</name>
    <name type="common">Mycobacterium chelonae</name>
    <dbReference type="NCBI Taxonomy" id="1774"/>
    <lineage>
        <taxon>Bacteria</taxon>
        <taxon>Bacillati</taxon>
        <taxon>Actinomycetota</taxon>
        <taxon>Actinomycetes</taxon>
        <taxon>Mycobacteriales</taxon>
        <taxon>Mycobacteriaceae</taxon>
        <taxon>Mycobacteroides</taxon>
    </lineage>
</organism>
<dbReference type="Proteomes" id="UP000180043">
    <property type="component" value="Unassembled WGS sequence"/>
</dbReference>
<dbReference type="AlphaFoldDB" id="A0A1S1LH54"/>
<dbReference type="EMBL" id="MLIQ01000049">
    <property type="protein sequence ID" value="OHU46060.1"/>
    <property type="molecule type" value="Genomic_DNA"/>
</dbReference>
<name>A0A1S1LH54_MYCCH</name>
<gene>
    <name evidence="2" type="ORF">BKG82_28035</name>
</gene>
<comment type="caution">
    <text evidence="2">The sequence shown here is derived from an EMBL/GenBank/DDBJ whole genome shotgun (WGS) entry which is preliminary data.</text>
</comment>